<dbReference type="Gene3D" id="2.60.40.1120">
    <property type="entry name" value="Carboxypeptidase-like, regulatory domain"/>
    <property type="match status" value="1"/>
</dbReference>
<dbReference type="SUPFAM" id="SSF56935">
    <property type="entry name" value="Porins"/>
    <property type="match status" value="1"/>
</dbReference>
<dbReference type="Gene3D" id="2.40.170.20">
    <property type="entry name" value="TonB-dependent receptor, beta-barrel domain"/>
    <property type="match status" value="1"/>
</dbReference>
<protein>
    <recommendedName>
        <fullName evidence="8">TonB-dependent receptor plug domain-containing protein</fullName>
    </recommendedName>
</protein>
<dbReference type="InterPro" id="IPR036942">
    <property type="entry name" value="Beta-barrel_TonB_sf"/>
</dbReference>
<dbReference type="RefSeq" id="WP_109265952.1">
    <property type="nucleotide sequence ID" value="NZ_QEWP01000022.1"/>
</dbReference>
<accession>A0A2U2B4G8</accession>
<dbReference type="Pfam" id="PF13715">
    <property type="entry name" value="CarbopepD_reg_2"/>
    <property type="match status" value="1"/>
</dbReference>
<keyword evidence="5 7" id="KW-0472">Membrane</keyword>
<gene>
    <name evidence="9" type="ORF">DDZ16_18435</name>
</gene>
<dbReference type="EMBL" id="QEWP01000022">
    <property type="protein sequence ID" value="PWD97934.1"/>
    <property type="molecule type" value="Genomic_DNA"/>
</dbReference>
<keyword evidence="2 7" id="KW-0813">Transport</keyword>
<keyword evidence="4 7" id="KW-0812">Transmembrane</keyword>
<dbReference type="OrthoDB" id="1450546at2"/>
<evidence type="ECO:0000256" key="1">
    <source>
        <dbReference type="ARBA" id="ARBA00004571"/>
    </source>
</evidence>
<dbReference type="PROSITE" id="PS52016">
    <property type="entry name" value="TONB_DEPENDENT_REC_3"/>
    <property type="match status" value="1"/>
</dbReference>
<evidence type="ECO:0000256" key="6">
    <source>
        <dbReference type="ARBA" id="ARBA00023237"/>
    </source>
</evidence>
<proteinExistence type="inferred from homology"/>
<evidence type="ECO:0000256" key="7">
    <source>
        <dbReference type="PROSITE-ProRule" id="PRU01360"/>
    </source>
</evidence>
<evidence type="ECO:0000256" key="4">
    <source>
        <dbReference type="ARBA" id="ARBA00022692"/>
    </source>
</evidence>
<dbReference type="SUPFAM" id="SSF49464">
    <property type="entry name" value="Carboxypeptidase regulatory domain-like"/>
    <property type="match status" value="1"/>
</dbReference>
<dbReference type="AlphaFoldDB" id="A0A2U2B4G8"/>
<reference evidence="9 10" key="1">
    <citation type="submission" date="2018-05" db="EMBL/GenBank/DDBJ databases">
        <title>Marinilabilia rubrum sp. nov., isolated from saltern sediment.</title>
        <authorList>
            <person name="Zhang R."/>
        </authorList>
    </citation>
    <scope>NUCLEOTIDE SEQUENCE [LARGE SCALE GENOMIC DNA]</scope>
    <source>
        <strain evidence="9 10">WTE16</strain>
    </source>
</reference>
<evidence type="ECO:0000313" key="9">
    <source>
        <dbReference type="EMBL" id="PWD97934.1"/>
    </source>
</evidence>
<keyword evidence="6 7" id="KW-0998">Cell outer membrane</keyword>
<dbReference type="InterPro" id="IPR039426">
    <property type="entry name" value="TonB-dep_rcpt-like"/>
</dbReference>
<keyword evidence="10" id="KW-1185">Reference proteome</keyword>
<evidence type="ECO:0000256" key="5">
    <source>
        <dbReference type="ARBA" id="ARBA00023136"/>
    </source>
</evidence>
<evidence type="ECO:0000313" key="10">
    <source>
        <dbReference type="Proteomes" id="UP000244956"/>
    </source>
</evidence>
<evidence type="ECO:0000256" key="2">
    <source>
        <dbReference type="ARBA" id="ARBA00022448"/>
    </source>
</evidence>
<evidence type="ECO:0000259" key="8">
    <source>
        <dbReference type="Pfam" id="PF07715"/>
    </source>
</evidence>
<dbReference type="Proteomes" id="UP000244956">
    <property type="component" value="Unassembled WGS sequence"/>
</dbReference>
<comment type="similarity">
    <text evidence="7">Belongs to the TonB-dependent receptor family.</text>
</comment>
<dbReference type="InterPro" id="IPR008969">
    <property type="entry name" value="CarboxyPept-like_regulatory"/>
</dbReference>
<organism evidence="9 10">
    <name type="scientific">Marinilabilia rubra</name>
    <dbReference type="NCBI Taxonomy" id="2162893"/>
    <lineage>
        <taxon>Bacteria</taxon>
        <taxon>Pseudomonadati</taxon>
        <taxon>Bacteroidota</taxon>
        <taxon>Bacteroidia</taxon>
        <taxon>Marinilabiliales</taxon>
        <taxon>Marinilabiliaceae</taxon>
        <taxon>Marinilabilia</taxon>
    </lineage>
</organism>
<dbReference type="Pfam" id="PF07715">
    <property type="entry name" value="Plug"/>
    <property type="match status" value="1"/>
</dbReference>
<name>A0A2U2B4G8_9BACT</name>
<comment type="subcellular location">
    <subcellularLocation>
        <location evidence="1 7">Cell outer membrane</location>
        <topology evidence="1 7">Multi-pass membrane protein</topology>
    </subcellularLocation>
</comment>
<dbReference type="InterPro" id="IPR023996">
    <property type="entry name" value="TonB-dep_OMP_SusC/RagA"/>
</dbReference>
<dbReference type="InterPro" id="IPR012910">
    <property type="entry name" value="Plug_dom"/>
</dbReference>
<feature type="domain" description="TonB-dependent receptor plug" evidence="8">
    <location>
        <begin position="123"/>
        <end position="244"/>
    </location>
</feature>
<comment type="caution">
    <text evidence="9">The sequence shown here is derived from an EMBL/GenBank/DDBJ whole genome shotgun (WGS) entry which is preliminary data.</text>
</comment>
<dbReference type="Gene3D" id="2.170.130.10">
    <property type="entry name" value="TonB-dependent receptor, plug domain"/>
    <property type="match status" value="1"/>
</dbReference>
<keyword evidence="3 7" id="KW-1134">Transmembrane beta strand</keyword>
<evidence type="ECO:0000256" key="3">
    <source>
        <dbReference type="ARBA" id="ARBA00022452"/>
    </source>
</evidence>
<dbReference type="GO" id="GO:0009279">
    <property type="term" value="C:cell outer membrane"/>
    <property type="evidence" value="ECO:0007669"/>
    <property type="project" value="UniProtKB-SubCell"/>
</dbReference>
<dbReference type="NCBIfam" id="TIGR04056">
    <property type="entry name" value="OMP_RagA_SusC"/>
    <property type="match status" value="1"/>
</dbReference>
<sequence>MNAIKTKISLVVLVVSVLGFGSFPLKAQESRTVQGIVTDAQTGESLIGVTVILKNTSSGVITNYEGHYSFGGLVPESVLQFSYIGYEKQEVKVGEKAIIDVQLEPVSHDLEAVVVFGENRKDVRSITGSVGKIDTKVFSAGTPAGSFDQLLQGQVAGLAIQSSGEPGEKATIRIRGNNSLGIRAKDDAELVSANRANEPLYILNGTPISSDVFNTINPDDIVDIRVLKDGLSTVEYGTRGANGVIEIKTKRGIVGQTTYNVRYQHTVKPISGLGGISLMQSPEKLALERELEIVTGLGFIYTPQPDDSEEEIYIKNKRYRQLESVNTNWLKELSRVAQVKDLQVSMSGGANDTRYYLSTSYYDEQGGYETSGANRFTTRFNLDHNLNEDVSIGFDSSVGRSQRSKSNNTSPASLIYTLQPYETASDEDFIARNPLENSIQYFEDPFEELNSRTTDLTTWRLDLNTNLSWVIATGLNLNARAGITYNDGENNIITLPNRMVAEAGLVKGEGVFSKNESKALTSRGNISLDYSKHMGNHSLSFNGGTEYIHTRSWGFGFTSRGISEKVDPEIGANPQATISTSKYYDALLGFYMRGNYNFNSKYNVTGSFRYDGSSILPEDKRFVPAWGVGAAWNVQKEDWFEPFYFFDQFKLRASYGVNYNSGGIRQTLGLPFYDFTNSDTYRGERVVNLLEFWNSDLKFERARQWSLALDFGLFSHRIYGTIEGYVKNTDDLLAAVDIPVSNGYSTLLRNIGQLRNRGIEVQLSAVAVRTDDFRWTTSLNFAYNDNEITDLYLQDEIKVGSEGYFKVGEPTNSAYVKHWAGVNPVNGMPLYYDENGNIVAGGVAPQMTGFGTYTHPVTGGLTHIFNYDDLEVSTLFTYAWGGVNYNNLKARMIRNVKNGEVPYDGFMSDIWLKPGDEKPLPNPKFFSDTSVNSLFVENASYIRWKNIIVRYNLSEKLKLKGISALKITAQANNLLTITGYDGIDPEITGIGQPLPRSFTMGLDVTF</sequence>
<dbReference type="InterPro" id="IPR037066">
    <property type="entry name" value="Plug_dom_sf"/>
</dbReference>